<evidence type="ECO:0000256" key="4">
    <source>
        <dbReference type="PIRSR" id="PIRSR005902-1"/>
    </source>
</evidence>
<dbReference type="InterPro" id="IPR015991">
    <property type="entry name" value="TatD/YcfH-like"/>
</dbReference>
<keyword evidence="2 4" id="KW-0479">Metal-binding</keyword>
<reference evidence="5 6" key="1">
    <citation type="journal article" date="2011" name="ISME J.">
        <title>Community ecology of hot spring cyanobacterial mats: predominant populations and their functional potential.</title>
        <authorList>
            <person name="Klatt C.G."/>
            <person name="Wood J.M."/>
            <person name="Rusch D.B."/>
            <person name="Bateson M.M."/>
            <person name="Hamamura N."/>
            <person name="Heidelberg J.F."/>
            <person name="Grossman A.R."/>
            <person name="Bhaya D."/>
            <person name="Cohan F.M."/>
            <person name="Kuhl M."/>
            <person name="Bryant D.A."/>
            <person name="Ward D.M."/>
        </authorList>
    </citation>
    <scope>NUCLEOTIDE SEQUENCE [LARGE SCALE GENOMIC DNA]</scope>
    <source>
        <strain evidence="5">OS</strain>
    </source>
</reference>
<dbReference type="NCBIfam" id="TIGR00010">
    <property type="entry name" value="YchF/TatD family DNA exonuclease"/>
    <property type="match status" value="1"/>
</dbReference>
<feature type="binding site" evidence="4">
    <location>
        <position position="8"/>
    </location>
    <ligand>
        <name>a divalent metal cation</name>
        <dbReference type="ChEBI" id="CHEBI:60240"/>
        <label>1</label>
    </ligand>
</feature>
<feature type="binding site" evidence="4">
    <location>
        <position position="6"/>
    </location>
    <ligand>
        <name>a divalent metal cation</name>
        <dbReference type="ChEBI" id="CHEBI:60240"/>
        <label>1</label>
    </ligand>
</feature>
<evidence type="ECO:0000313" key="5">
    <source>
        <dbReference type="EMBL" id="RFM22743.1"/>
    </source>
</evidence>
<feature type="binding site" evidence="4">
    <location>
        <position position="202"/>
    </location>
    <ligand>
        <name>a divalent metal cation</name>
        <dbReference type="ChEBI" id="CHEBI:60240"/>
        <label>1</label>
    </ligand>
</feature>
<dbReference type="InterPro" id="IPR001130">
    <property type="entry name" value="TatD-like"/>
</dbReference>
<accession>A0A395LVG6</accession>
<dbReference type="SUPFAM" id="SSF51556">
    <property type="entry name" value="Metallo-dependent hydrolases"/>
    <property type="match status" value="1"/>
</dbReference>
<sequence length="253" mass="28536">MFIDAHAHLSFQDYDQDRDEVISRLKASGIALILNPGTSVETSKEAIALAEQYDFIYANVGLHPNDVHEVTDEDFAELAALAKHEKVVAIGEIGLDYHYDDMDKVKQEKCFREMLRIAKEQDLPVIIHTRDAWEDTFRILEEEKSSNLRGMMHCFSGGVDEAKRALKLGFKISIPGIVTFKKSHLPEVVAALSLEDMLTETDCPYLAPVPYRGKRNEPAFVVEVAKKIAAIKNVSVEEVGTRTLQTARDWFEI</sequence>
<feature type="binding site" evidence="4">
    <location>
        <position position="92"/>
    </location>
    <ligand>
        <name>a divalent metal cation</name>
        <dbReference type="ChEBI" id="CHEBI:60240"/>
        <label>1</label>
    </ligand>
</feature>
<dbReference type="GO" id="GO:0046872">
    <property type="term" value="F:metal ion binding"/>
    <property type="evidence" value="ECO:0007669"/>
    <property type="project" value="UniProtKB-KW"/>
</dbReference>
<evidence type="ECO:0000256" key="3">
    <source>
        <dbReference type="ARBA" id="ARBA00022801"/>
    </source>
</evidence>
<dbReference type="FunFam" id="3.20.20.140:FF:000005">
    <property type="entry name" value="TatD family hydrolase"/>
    <property type="match status" value="1"/>
</dbReference>
<dbReference type="PROSITE" id="PS01090">
    <property type="entry name" value="TATD_2"/>
    <property type="match status" value="1"/>
</dbReference>
<feature type="binding site" evidence="4">
    <location>
        <position position="153"/>
    </location>
    <ligand>
        <name>a divalent metal cation</name>
        <dbReference type="ChEBI" id="CHEBI:60240"/>
        <label>2</label>
    </ligand>
</feature>
<dbReference type="PANTHER" id="PTHR46124">
    <property type="entry name" value="D-AMINOACYL-TRNA DEACYLASE"/>
    <property type="match status" value="1"/>
</dbReference>
<feature type="binding site" evidence="4">
    <location>
        <position position="128"/>
    </location>
    <ligand>
        <name>a divalent metal cation</name>
        <dbReference type="ChEBI" id="CHEBI:60240"/>
        <label>2</label>
    </ligand>
</feature>
<dbReference type="CDD" id="cd01310">
    <property type="entry name" value="TatD_DNAse"/>
    <property type="match status" value="1"/>
</dbReference>
<comment type="caution">
    <text evidence="5">The sequence shown here is derived from an EMBL/GenBank/DDBJ whole genome shotgun (WGS) entry which is preliminary data.</text>
</comment>
<dbReference type="AlphaFoldDB" id="A0A395LVG6"/>
<dbReference type="EMBL" id="PHFL01000078">
    <property type="protein sequence ID" value="RFM22743.1"/>
    <property type="molecule type" value="Genomic_DNA"/>
</dbReference>
<protein>
    <submittedName>
        <fullName evidence="5">TatD family deoxyribonuclease</fullName>
    </submittedName>
</protein>
<dbReference type="Proteomes" id="UP000266389">
    <property type="component" value="Unassembled WGS sequence"/>
</dbReference>
<dbReference type="GO" id="GO:0016788">
    <property type="term" value="F:hydrolase activity, acting on ester bonds"/>
    <property type="evidence" value="ECO:0007669"/>
    <property type="project" value="InterPro"/>
</dbReference>
<dbReference type="PANTHER" id="PTHR46124:SF2">
    <property type="entry name" value="D-AMINOACYL-TRNA DEACYLASE"/>
    <property type="match status" value="1"/>
</dbReference>
<evidence type="ECO:0000313" key="6">
    <source>
        <dbReference type="Proteomes" id="UP000266389"/>
    </source>
</evidence>
<evidence type="ECO:0000256" key="1">
    <source>
        <dbReference type="ARBA" id="ARBA00009275"/>
    </source>
</evidence>
<dbReference type="InterPro" id="IPR032466">
    <property type="entry name" value="Metal_Hydrolase"/>
</dbReference>
<dbReference type="Pfam" id="PF01026">
    <property type="entry name" value="TatD_DNase"/>
    <property type="match status" value="1"/>
</dbReference>
<keyword evidence="3" id="KW-0378">Hydrolase</keyword>
<dbReference type="GO" id="GO:0004536">
    <property type="term" value="F:DNA nuclease activity"/>
    <property type="evidence" value="ECO:0007669"/>
    <property type="project" value="InterPro"/>
</dbReference>
<dbReference type="PIRSF" id="PIRSF005902">
    <property type="entry name" value="DNase_TatD"/>
    <property type="match status" value="1"/>
</dbReference>
<gene>
    <name evidence="5" type="ORF">D0433_14655</name>
</gene>
<evidence type="ECO:0000256" key="2">
    <source>
        <dbReference type="ARBA" id="ARBA00022723"/>
    </source>
</evidence>
<proteinExistence type="inferred from homology"/>
<comment type="similarity">
    <text evidence="1">Belongs to the metallo-dependent hydrolases superfamily. TatD-type hydrolase family.</text>
</comment>
<name>A0A395LVG6_9BACT</name>
<organism evidence="5 6">
    <name type="scientific">Candidatus Thermochlorobacter aerophilus</name>
    <dbReference type="NCBI Taxonomy" id="1868324"/>
    <lineage>
        <taxon>Bacteria</taxon>
        <taxon>Pseudomonadati</taxon>
        <taxon>Chlorobiota</taxon>
        <taxon>Chlorobiia</taxon>
        <taxon>Chlorobiales</taxon>
        <taxon>Candidatus Thermochlorobacteriaceae</taxon>
        <taxon>Candidatus Thermochlorobacter</taxon>
    </lineage>
</organism>
<dbReference type="Gene3D" id="3.20.20.140">
    <property type="entry name" value="Metal-dependent hydrolases"/>
    <property type="match status" value="1"/>
</dbReference>
<dbReference type="InterPro" id="IPR018228">
    <property type="entry name" value="DNase_TatD-rel_CS"/>
</dbReference>